<dbReference type="GO" id="GO:0005829">
    <property type="term" value="C:cytosol"/>
    <property type="evidence" value="ECO:0007669"/>
    <property type="project" value="TreeGrafter"/>
</dbReference>
<dbReference type="SFLD" id="SFLDS00029">
    <property type="entry name" value="Radical_SAM"/>
    <property type="match status" value="1"/>
</dbReference>
<dbReference type="InterPro" id="IPR007197">
    <property type="entry name" value="rSAM"/>
</dbReference>
<dbReference type="Gene3D" id="3.80.30.20">
    <property type="entry name" value="tm_1862 like domain"/>
    <property type="match status" value="1"/>
</dbReference>
<organism evidence="3">
    <name type="scientific">marine sediment metagenome</name>
    <dbReference type="NCBI Taxonomy" id="412755"/>
    <lineage>
        <taxon>unclassified sequences</taxon>
        <taxon>metagenomes</taxon>
        <taxon>ecological metagenomes</taxon>
    </lineage>
</organism>
<protein>
    <recommendedName>
        <fullName evidence="2">Radical SAM core domain-containing protein</fullName>
    </recommendedName>
</protein>
<comment type="cofactor">
    <cofactor evidence="1">
        <name>[4Fe-4S] cluster</name>
        <dbReference type="ChEBI" id="CHEBI:49883"/>
    </cofactor>
</comment>
<sequence>FLPLRISDFKDRERAFVKIQDGCNNFCSYCKVPLVRGKSRSRSLAEIVAEVERLTHRGFKEVVLTGICLGSYHYRSFDLVAVLSALENIKGEFRIRLSSIEPQLISNDLIGRIADSEKICPHLHIPLQSGDNVILRRLF</sequence>
<gene>
    <name evidence="3" type="ORF">S01H4_60578</name>
</gene>
<reference evidence="3" key="1">
    <citation type="journal article" date="2014" name="Front. Microbiol.">
        <title>High frequency of phylogenetically diverse reductive dehalogenase-homologous genes in deep subseafloor sedimentary metagenomes.</title>
        <authorList>
            <person name="Kawai M."/>
            <person name="Futagami T."/>
            <person name="Toyoda A."/>
            <person name="Takaki Y."/>
            <person name="Nishi S."/>
            <person name="Hori S."/>
            <person name="Arai W."/>
            <person name="Tsubouchi T."/>
            <person name="Morono Y."/>
            <person name="Uchiyama I."/>
            <person name="Ito T."/>
            <person name="Fujiyama A."/>
            <person name="Inagaki F."/>
            <person name="Takami H."/>
        </authorList>
    </citation>
    <scope>NUCLEOTIDE SEQUENCE</scope>
    <source>
        <strain evidence="3">Expedition CK06-06</strain>
    </source>
</reference>
<dbReference type="PROSITE" id="PS51918">
    <property type="entry name" value="RADICAL_SAM"/>
    <property type="match status" value="1"/>
</dbReference>
<feature type="non-terminal residue" evidence="3">
    <location>
        <position position="1"/>
    </location>
</feature>
<evidence type="ECO:0000256" key="1">
    <source>
        <dbReference type="ARBA" id="ARBA00001966"/>
    </source>
</evidence>
<accession>X1E9L8</accession>
<dbReference type="EMBL" id="BART01035752">
    <property type="protein sequence ID" value="GAH17055.1"/>
    <property type="molecule type" value="Genomic_DNA"/>
</dbReference>
<dbReference type="GO" id="GO:0035597">
    <property type="term" value="F:tRNA-2-methylthio-N(6)-dimethylallyladenosine(37) synthase activity"/>
    <property type="evidence" value="ECO:0007669"/>
    <property type="project" value="TreeGrafter"/>
</dbReference>
<dbReference type="InterPro" id="IPR023404">
    <property type="entry name" value="rSAM_horseshoe"/>
</dbReference>
<name>X1E9L8_9ZZZZ</name>
<dbReference type="InterPro" id="IPR058240">
    <property type="entry name" value="rSAM_sf"/>
</dbReference>
<comment type="caution">
    <text evidence="3">The sequence shown here is derived from an EMBL/GenBank/DDBJ whole genome shotgun (WGS) entry which is preliminary data.</text>
</comment>
<proteinExistence type="predicted"/>
<evidence type="ECO:0000313" key="3">
    <source>
        <dbReference type="EMBL" id="GAH17055.1"/>
    </source>
</evidence>
<dbReference type="PANTHER" id="PTHR43020">
    <property type="entry name" value="CDK5 REGULATORY SUBUNIT-ASSOCIATED PROTEIN 1"/>
    <property type="match status" value="1"/>
</dbReference>
<dbReference type="InterPro" id="IPR020612">
    <property type="entry name" value="Methylthiotransferase_CS"/>
</dbReference>
<feature type="domain" description="Radical SAM core" evidence="2">
    <location>
        <begin position="9"/>
        <end position="139"/>
    </location>
</feature>
<dbReference type="GO" id="GO:0051539">
    <property type="term" value="F:4 iron, 4 sulfur cluster binding"/>
    <property type="evidence" value="ECO:0007669"/>
    <property type="project" value="InterPro"/>
</dbReference>
<dbReference type="AlphaFoldDB" id="X1E9L8"/>
<dbReference type="PANTHER" id="PTHR43020:SF2">
    <property type="entry name" value="MITOCHONDRIAL TRNA METHYLTHIOTRANSFERASE CDK5RAP1"/>
    <property type="match status" value="1"/>
</dbReference>
<evidence type="ECO:0000259" key="2">
    <source>
        <dbReference type="PROSITE" id="PS51918"/>
    </source>
</evidence>
<dbReference type="SUPFAM" id="SSF102114">
    <property type="entry name" value="Radical SAM enzymes"/>
    <property type="match status" value="1"/>
</dbReference>
<dbReference type="PROSITE" id="PS01278">
    <property type="entry name" value="MTTASE_RADICAL"/>
    <property type="match status" value="1"/>
</dbReference>
<dbReference type="Pfam" id="PF04055">
    <property type="entry name" value="Radical_SAM"/>
    <property type="match status" value="1"/>
</dbReference>